<dbReference type="InterPro" id="IPR008928">
    <property type="entry name" value="6-hairpin_glycosidase_sf"/>
</dbReference>
<dbReference type="AlphaFoldDB" id="K1TID9"/>
<dbReference type="PANTHER" id="PTHR36845:SF1">
    <property type="entry name" value="HYDROLASE, PUTATIVE (AFU_ORTHOLOGUE AFUA_7G05090)-RELATED"/>
    <property type="match status" value="1"/>
</dbReference>
<dbReference type="SUPFAM" id="SSF48208">
    <property type="entry name" value="Six-hairpin glycosidases"/>
    <property type="match status" value="1"/>
</dbReference>
<comment type="similarity">
    <text evidence="2">Belongs to the glycosyl hydrolase 88 family.</text>
</comment>
<organism evidence="3">
    <name type="scientific">human gut metagenome</name>
    <dbReference type="NCBI Taxonomy" id="408170"/>
    <lineage>
        <taxon>unclassified sequences</taxon>
        <taxon>metagenomes</taxon>
        <taxon>organismal metagenomes</taxon>
    </lineage>
</organism>
<name>K1TID9_9ZZZZ</name>
<dbReference type="EMBL" id="AJWZ01006713">
    <property type="protein sequence ID" value="EKC59001.1"/>
    <property type="molecule type" value="Genomic_DNA"/>
</dbReference>
<sequence length="134" mass="15365">MQYCHRQVARALDGLKKDGGWDYTRMPRNILAEDLKEGRTEWNCRPATPEEWCGGFWPGVLWYDYEYSGEAYIGRQARNYTASLAYLADRDPYDHDLGFLVHCSFGNGMRIAPCASYRDVIVGTANQLAKLFNP</sequence>
<dbReference type="InterPro" id="IPR012341">
    <property type="entry name" value="6hp_glycosidase-like_sf"/>
</dbReference>
<proteinExistence type="inferred from homology"/>
<evidence type="ECO:0000256" key="2">
    <source>
        <dbReference type="ARBA" id="ARBA00038358"/>
    </source>
</evidence>
<dbReference type="GO" id="GO:0052757">
    <property type="term" value="F:chondroitin hydrolase activity"/>
    <property type="evidence" value="ECO:0007669"/>
    <property type="project" value="TreeGrafter"/>
</dbReference>
<gene>
    <name evidence="3" type="ORF">OBE_09713</name>
</gene>
<reference evidence="3" key="1">
    <citation type="journal article" date="2013" name="Environ. Microbiol.">
        <title>Microbiota from the distal guts of lean and obese adolescents exhibit partial functional redundancy besides clear differences in community structure.</title>
        <authorList>
            <person name="Ferrer M."/>
            <person name="Ruiz A."/>
            <person name="Lanza F."/>
            <person name="Haange S.B."/>
            <person name="Oberbach A."/>
            <person name="Till H."/>
            <person name="Bargiela R."/>
            <person name="Campoy C."/>
            <person name="Segura M.T."/>
            <person name="Richter M."/>
            <person name="von Bergen M."/>
            <person name="Seifert J."/>
            <person name="Suarez A."/>
        </authorList>
    </citation>
    <scope>NUCLEOTIDE SEQUENCE</scope>
</reference>
<dbReference type="PANTHER" id="PTHR36845">
    <property type="entry name" value="HYDROLASE, PUTATIVE (AFU_ORTHOLOGUE AFUA_7G05090)-RELATED"/>
    <property type="match status" value="1"/>
</dbReference>
<accession>K1TID9</accession>
<evidence type="ECO:0000256" key="1">
    <source>
        <dbReference type="ARBA" id="ARBA00022801"/>
    </source>
</evidence>
<protein>
    <submittedName>
        <fullName evidence="3">Unsaturated glucuronyl hydrolase</fullName>
    </submittedName>
</protein>
<dbReference type="GO" id="GO:0000272">
    <property type="term" value="P:polysaccharide catabolic process"/>
    <property type="evidence" value="ECO:0007669"/>
    <property type="project" value="TreeGrafter"/>
</dbReference>
<comment type="caution">
    <text evidence="3">The sequence shown here is derived from an EMBL/GenBank/DDBJ whole genome shotgun (WGS) entry which is preliminary data.</text>
</comment>
<dbReference type="InterPro" id="IPR052369">
    <property type="entry name" value="UG_Glycosaminoglycan_Hydrolase"/>
</dbReference>
<evidence type="ECO:0000313" key="3">
    <source>
        <dbReference type="EMBL" id="EKC59001.1"/>
    </source>
</evidence>
<dbReference type="Gene3D" id="1.50.10.10">
    <property type="match status" value="1"/>
</dbReference>
<keyword evidence="1 3" id="KW-0378">Hydrolase</keyword>
<feature type="non-terminal residue" evidence="3">
    <location>
        <position position="134"/>
    </location>
</feature>